<protein>
    <recommendedName>
        <fullName evidence="3">WD40 repeat domain-containing protein</fullName>
    </recommendedName>
</protein>
<dbReference type="SUPFAM" id="SSF82171">
    <property type="entry name" value="DPP6 N-terminal domain-like"/>
    <property type="match status" value="1"/>
</dbReference>
<dbReference type="OrthoDB" id="414967at2"/>
<organism evidence="1 2">
    <name type="scientific">Streptomyces smaragdinus</name>
    <dbReference type="NCBI Taxonomy" id="2585196"/>
    <lineage>
        <taxon>Bacteria</taxon>
        <taxon>Bacillati</taxon>
        <taxon>Actinomycetota</taxon>
        <taxon>Actinomycetes</taxon>
        <taxon>Kitasatosporales</taxon>
        <taxon>Streptomycetaceae</taxon>
        <taxon>Streptomyces</taxon>
    </lineage>
</organism>
<name>A0A7K0C9Z6_9ACTN</name>
<evidence type="ECO:0008006" key="3">
    <source>
        <dbReference type="Google" id="ProtNLM"/>
    </source>
</evidence>
<keyword evidence="2" id="KW-1185">Reference proteome</keyword>
<accession>A0A7K0C9Z6</accession>
<gene>
    <name evidence="1" type="ORF">SRB5_03760</name>
</gene>
<dbReference type="Gene3D" id="2.130.10.10">
    <property type="entry name" value="YVTN repeat-like/Quinoprotein amine dehydrogenase"/>
    <property type="match status" value="2"/>
</dbReference>
<proteinExistence type="predicted"/>
<sequence length="407" mass="44425">MDTDEITLVHPGFAKPKNVRLWVDGGWLRRESWAGTAGTPRQTSKDHGSAEAARYALAKEGRKRMHDGFVLLRDLAKVAFGEPVLVCAAPNRCSSKALDLHPEGHTVVVGTTLKEANGAEIHLIDVRTGIRQLVHTEPPDTQQTFLHTVRFDADGQGVVYALNGHTRHLDLDTRTSRTLASYEQYQTANFNPFCAQPSWDRARRRLLVFDTGNRVRVLDGAGKPLLDLDVTQRPECRASALSPSGRLLALAFGMRDIEVWDVDSGLQVHRHRFPFPFDRSSAGCGVDSIGFDPTEQSLIANGGFAEGPCSMALDTGKLEWAVPDPHRTDRWETCYGWGFSPDGSQLAVGDRGTVCLRDAATGAKAPVQPFHTGTGRTYRVVFSDTGDFFVCGGDNGSIVVLRAGDGT</sequence>
<evidence type="ECO:0000313" key="1">
    <source>
        <dbReference type="EMBL" id="MQY10269.1"/>
    </source>
</evidence>
<dbReference type="AlphaFoldDB" id="A0A7K0C9Z6"/>
<dbReference type="Proteomes" id="UP000466345">
    <property type="component" value="Unassembled WGS sequence"/>
</dbReference>
<reference evidence="1 2" key="1">
    <citation type="submission" date="2019-10" db="EMBL/GenBank/DDBJ databases">
        <title>Streptomyces smaragdinus sp. nov. and Streptomyces fabii sp. nov., isolated from the gut of fungus growing-termite Macrotermes natalensis.</title>
        <authorList>
            <person name="Schwitalla J."/>
            <person name="Benndorf R."/>
            <person name="Martin K."/>
            <person name="De Beer W."/>
            <person name="Kaster A.-K."/>
            <person name="Vollmers J."/>
            <person name="Poulsen M."/>
            <person name="Beemelmanns C."/>
        </authorList>
    </citation>
    <scope>NUCLEOTIDE SEQUENCE [LARGE SCALE GENOMIC DNA]</scope>
    <source>
        <strain evidence="1 2">RB5</strain>
    </source>
</reference>
<evidence type="ECO:0000313" key="2">
    <source>
        <dbReference type="Proteomes" id="UP000466345"/>
    </source>
</evidence>
<dbReference type="InterPro" id="IPR015943">
    <property type="entry name" value="WD40/YVTN_repeat-like_dom_sf"/>
</dbReference>
<dbReference type="EMBL" id="WEGJ01000001">
    <property type="protein sequence ID" value="MQY10269.1"/>
    <property type="molecule type" value="Genomic_DNA"/>
</dbReference>
<comment type="caution">
    <text evidence="1">The sequence shown here is derived from an EMBL/GenBank/DDBJ whole genome shotgun (WGS) entry which is preliminary data.</text>
</comment>